<sequence>MASSARTFTKDLQTAKPAQPHKKRGYPDHILGTKRSASPISPPRIRATQSTPAGLGLAVTHTPYRRSTGSVPYPSSKLNQASHTHESHSTTTAAPKAAKQPEMEIQLELELRDTIFHDPKFVERFLSGPADKLEKIVERLHRRGYSTRSSNRNVSWSLPEHIPDEKVLYTPIKEILNKIKRQVDSVHDPLPSLAPVEHSTPQRFIDNHNNPIKSDLDNTSNIKPDLVLFQDTHRHWEDVRMPIEIKRLPEYHKAGIRQLSRYARAVFAHQLHRRHLYGMIVCGHEATFVRFDRAGVLYSGRINIVEQSETFTRAFASLLMLDRVDEGLDPAFTFKRNGQGRLVYYIDLPESELADLSAASEGSRSTLDGRTRRFEVIERLCHRQSVCGRATIVLYICEVPDTEWEGTVNDTGGEKASGRGNKKGGATKNKNKGKGKGKGKTNGKSKTTAVEPFKPREYVLKLIWRDPQRDSEGDMLEQARGTFGLAYHAGHWDVSMPGKCRCPTPAEGRCKNPGCVDRTVEVDELRVCNKLKDIDVSVPDNEEDEPEEVDTKDTCEASYPRQLRIYSCVLMLSIGIPLWRAESPRQLLTAVLDGMLGYWGLFNLGIMHRDISNGNVMMLSPEHTYKPKDLKRLANVPPVEELIESEKVLQKVLADLGRASTAFLSDFDLSARHSDLDEPTLTDGPAGSTRAWDTGDSSDEPQAKRRKDNSARSIPIQHKRRAIDYRRGTPAFMSVRVLKVSTGERYRHSFMDDLESFLWLIIWSVAAHLGDNQKGPTPAAQRILNKMNDDDPADICDWKTARLSDCCRQPRKMRESLSSFGNGWGSSSMCQTTIIELGCFFDQAMDETRDPQRENTPSSTIFAVVKILQDALKLTD</sequence>
<name>A0A8H2X2Y1_9AGAM</name>
<feature type="domain" description="Fungal-type protein kinase" evidence="2">
    <location>
        <begin position="456"/>
        <end position="624"/>
    </location>
</feature>
<protein>
    <recommendedName>
        <fullName evidence="2">Fungal-type protein kinase domain-containing protein</fullName>
    </recommendedName>
</protein>
<evidence type="ECO:0000259" key="2">
    <source>
        <dbReference type="Pfam" id="PF17667"/>
    </source>
</evidence>
<dbReference type="Pfam" id="PF17667">
    <property type="entry name" value="Pkinase_fungal"/>
    <property type="match status" value="3"/>
</dbReference>
<feature type="compositionally biased region" description="Polar residues" evidence="1">
    <location>
        <begin position="1"/>
        <end position="12"/>
    </location>
</feature>
<evidence type="ECO:0000256" key="1">
    <source>
        <dbReference type="SAM" id="MobiDB-lite"/>
    </source>
</evidence>
<feature type="region of interest" description="Disordered" evidence="1">
    <location>
        <begin position="675"/>
        <end position="719"/>
    </location>
</feature>
<dbReference type="SUPFAM" id="SSF56112">
    <property type="entry name" value="Protein kinase-like (PK-like)"/>
    <property type="match status" value="1"/>
</dbReference>
<evidence type="ECO:0000313" key="3">
    <source>
        <dbReference type="EMBL" id="CAE6415726.1"/>
    </source>
</evidence>
<feature type="domain" description="Fungal-type protein kinase" evidence="2">
    <location>
        <begin position="720"/>
        <end position="764"/>
    </location>
</feature>
<dbReference type="InterPro" id="IPR011009">
    <property type="entry name" value="Kinase-like_dom_sf"/>
</dbReference>
<feature type="compositionally biased region" description="Basic residues" evidence="1">
    <location>
        <begin position="429"/>
        <end position="443"/>
    </location>
</feature>
<feature type="region of interest" description="Disordered" evidence="1">
    <location>
        <begin position="1"/>
        <end position="99"/>
    </location>
</feature>
<organism evidence="3 4">
    <name type="scientific">Rhizoctonia solani</name>
    <dbReference type="NCBI Taxonomy" id="456999"/>
    <lineage>
        <taxon>Eukaryota</taxon>
        <taxon>Fungi</taxon>
        <taxon>Dikarya</taxon>
        <taxon>Basidiomycota</taxon>
        <taxon>Agaricomycotina</taxon>
        <taxon>Agaricomycetes</taxon>
        <taxon>Cantharellales</taxon>
        <taxon>Ceratobasidiaceae</taxon>
        <taxon>Rhizoctonia</taxon>
    </lineage>
</organism>
<dbReference type="EMBL" id="CAJMXA010000095">
    <property type="protein sequence ID" value="CAE6415726.1"/>
    <property type="molecule type" value="Genomic_DNA"/>
</dbReference>
<proteinExistence type="predicted"/>
<dbReference type="Gene3D" id="1.10.510.10">
    <property type="entry name" value="Transferase(Phosphotransferase) domain 1"/>
    <property type="match status" value="1"/>
</dbReference>
<gene>
    <name evidence="3" type="ORF">RDB_LOCUS6093</name>
</gene>
<feature type="region of interest" description="Disordered" evidence="1">
    <location>
        <begin position="406"/>
        <end position="448"/>
    </location>
</feature>
<evidence type="ECO:0000313" key="4">
    <source>
        <dbReference type="Proteomes" id="UP000663853"/>
    </source>
</evidence>
<feature type="domain" description="Fungal-type protein kinase" evidence="2">
    <location>
        <begin position="230"/>
        <end position="393"/>
    </location>
</feature>
<dbReference type="Proteomes" id="UP000663853">
    <property type="component" value="Unassembled WGS sequence"/>
</dbReference>
<dbReference type="AlphaFoldDB" id="A0A8H2X2Y1"/>
<dbReference type="InterPro" id="IPR040976">
    <property type="entry name" value="Pkinase_fungal"/>
</dbReference>
<dbReference type="PANTHER" id="PTHR38248:SF2">
    <property type="entry name" value="FUNK1 11"/>
    <property type="match status" value="1"/>
</dbReference>
<feature type="compositionally biased region" description="Low complexity" evidence="1">
    <location>
        <begin position="89"/>
        <end position="98"/>
    </location>
</feature>
<accession>A0A8H2X2Y1</accession>
<reference evidence="3" key="1">
    <citation type="submission" date="2021-01" db="EMBL/GenBank/DDBJ databases">
        <authorList>
            <person name="Kaushik A."/>
        </authorList>
    </citation>
    <scope>NUCLEOTIDE SEQUENCE</scope>
    <source>
        <strain evidence="3">AG6-10EEA</strain>
    </source>
</reference>
<comment type="caution">
    <text evidence="3">The sequence shown here is derived from an EMBL/GenBank/DDBJ whole genome shotgun (WGS) entry which is preliminary data.</text>
</comment>
<dbReference type="PANTHER" id="PTHR38248">
    <property type="entry name" value="FUNK1 6"/>
    <property type="match status" value="1"/>
</dbReference>